<keyword evidence="5" id="KW-1185">Reference proteome</keyword>
<organism evidence="4 5">
    <name type="scientific">Xanthomonas albilineans (strain GPE PC73 / CFBP 7063)</name>
    <dbReference type="NCBI Taxonomy" id="380358"/>
    <lineage>
        <taxon>Bacteria</taxon>
        <taxon>Pseudomonadati</taxon>
        <taxon>Pseudomonadota</taxon>
        <taxon>Gammaproteobacteria</taxon>
        <taxon>Lysobacterales</taxon>
        <taxon>Lysobacteraceae</taxon>
        <taxon>Xanthomonas</taxon>
    </lineage>
</organism>
<dbReference type="PANTHER" id="PTHR46401">
    <property type="entry name" value="GLYCOSYLTRANSFERASE WBBK-RELATED"/>
    <property type="match status" value="1"/>
</dbReference>
<dbReference type="STRING" id="380358.XALC_2705"/>
<dbReference type="Pfam" id="PF00534">
    <property type="entry name" value="Glycos_transf_1"/>
    <property type="match status" value="2"/>
</dbReference>
<gene>
    <name evidence="4" type="ordered locus">XALc_2705</name>
</gene>
<feature type="domain" description="Glycosyltransferase subfamily 4-like N-terminal" evidence="3">
    <location>
        <begin position="18"/>
        <end position="202"/>
    </location>
</feature>
<dbReference type="GO" id="GO:0016757">
    <property type="term" value="F:glycosyltransferase activity"/>
    <property type="evidence" value="ECO:0007669"/>
    <property type="project" value="InterPro"/>
</dbReference>
<dbReference type="Gene3D" id="3.40.50.2000">
    <property type="entry name" value="Glycogen Phosphorylase B"/>
    <property type="match status" value="3"/>
</dbReference>
<keyword evidence="1 4" id="KW-0808">Transferase</keyword>
<name>D2UFM1_XANAP</name>
<dbReference type="Proteomes" id="UP000001890">
    <property type="component" value="Chromosome"/>
</dbReference>
<dbReference type="GO" id="GO:0009103">
    <property type="term" value="P:lipopolysaccharide biosynthetic process"/>
    <property type="evidence" value="ECO:0007669"/>
    <property type="project" value="TreeGrafter"/>
</dbReference>
<dbReference type="CDD" id="cd03809">
    <property type="entry name" value="GT4_MtfB-like"/>
    <property type="match status" value="2"/>
</dbReference>
<feature type="domain" description="Glycosyl transferase family 1" evidence="2">
    <location>
        <begin position="224"/>
        <end position="372"/>
    </location>
</feature>
<dbReference type="GeneID" id="57878011"/>
<dbReference type="InterPro" id="IPR001296">
    <property type="entry name" value="Glyco_trans_1"/>
</dbReference>
<dbReference type="eggNOG" id="COG0438">
    <property type="taxonomic scope" value="Bacteria"/>
</dbReference>
<evidence type="ECO:0000256" key="1">
    <source>
        <dbReference type="ARBA" id="ARBA00022679"/>
    </source>
</evidence>
<dbReference type="PANTHER" id="PTHR46401:SF2">
    <property type="entry name" value="GLYCOSYLTRANSFERASE WBBK-RELATED"/>
    <property type="match status" value="1"/>
</dbReference>
<dbReference type="SUPFAM" id="SSF53756">
    <property type="entry name" value="UDP-Glycosyltransferase/glycogen phosphorylase"/>
    <property type="match status" value="2"/>
</dbReference>
<dbReference type="Pfam" id="PF13439">
    <property type="entry name" value="Glyco_transf_4"/>
    <property type="match status" value="1"/>
</dbReference>
<sequence>MRLAIDMQACLTDSRDRGIGRYADNLVAEMVRQRQDDEILLALDGADPVRLRQARSRLRHQCVPTATTVMHYPTSAFVDHDTLRMQSAARLRGRFFESLGLNAFLHTSYFETGGSYTTAINWAADSRPKTAVIAYDVIPLLYPERYLTPHPFMAEWYPRKCESFSKFDCFLAISQATRVDLIEQLGISPEKIHVINAGLDPEMLAIAQADSPVDEGILARRGIDAPFVLMVGNGDWRKNTLGALEAFARLPRSLQKKYLLVLTQVGTDVKEALAGSFSHIASRVRVLGRVDDVELATLYRACRVFYFPSFYEGFGLPVLEAMAFGAPVISANTGSLPEVVHDPRCLFNPHDIDTAASLLEAALEDVAFREVLVSGVKAHAWAYNWKSCAEAAFAAMRTLAGDVNAVQSQFGNAGDFDRVRVTQEDIDVWSGLLIDAPDAVGHLEQGLAAAAACGRRRILVDVSEVVRLDARSGVQRVVRNYCAGLHALADDVGVEVQPICWTEHGILYASDYAANHLGMSIQTAKAAMRVTVKPNDLLLMLDSSWWSPERFDALHAQVAAAGGEVVWMVYDLIPLLVPHTCDPVMPPVFRRWLEHAAATADGFVCISEATRQDLERFLDAQPAHPVARPWTRTMHLGSDLESGQIAGQASAVIASLLEALEAKPLVLAVGTVEPRKDYATILAAFEKVWARGGNAALAIIGKHGWNVEELVLKLQTHPQLGTRLFWLQGMSDTDLHHLMDRADVLVQASVAEGFGLPLVEAGSRGKPLLLSDLAVFKEIAGEEASYFPVGDVDALASEIERGVASGWKVPANIRTLTWRESSRGLMERLLY</sequence>
<evidence type="ECO:0000259" key="3">
    <source>
        <dbReference type="Pfam" id="PF13439"/>
    </source>
</evidence>
<proteinExistence type="predicted"/>
<protein>
    <submittedName>
        <fullName evidence="4">Probable glycosyl transferase protein</fullName>
    </submittedName>
</protein>
<reference evidence="4 5" key="1">
    <citation type="journal article" date="2009" name="BMC Genomics">
        <title>The complete genome sequence of Xanthomonas albilineans provides new insights into the reductive genome evolution of the xylem-limited Xanthomonadaceae.</title>
        <authorList>
            <person name="Pieretti I."/>
            <person name="Royer M."/>
            <person name="Barbe V."/>
            <person name="Carrere S."/>
            <person name="Koebnik R."/>
            <person name="Cociancich S."/>
            <person name="Couloux A."/>
            <person name="Darrasse A."/>
            <person name="Gouzy J."/>
            <person name="Jacques M.A."/>
            <person name="Lauber E."/>
            <person name="Manceau C."/>
            <person name="Mangenot S."/>
            <person name="Poussier S."/>
            <person name="Segurens B."/>
            <person name="Szurek B."/>
            <person name="Verdier V."/>
            <person name="Arlat M."/>
            <person name="Rott P."/>
        </authorList>
    </citation>
    <scope>NUCLEOTIDE SEQUENCE [LARGE SCALE GENOMIC DNA]</scope>
    <source>
        <strain evidence="5">GPE PC73 / CFBP 7063</strain>
    </source>
</reference>
<feature type="domain" description="Glycosyl transferase family 1" evidence="2">
    <location>
        <begin position="661"/>
        <end position="801"/>
    </location>
</feature>
<dbReference type="EMBL" id="FP565176">
    <property type="protein sequence ID" value="CBA17182.1"/>
    <property type="molecule type" value="Genomic_DNA"/>
</dbReference>
<accession>D2UFM1</accession>
<dbReference type="InterPro" id="IPR028098">
    <property type="entry name" value="Glyco_trans_4-like_N"/>
</dbReference>
<dbReference type="KEGG" id="xal:XALC_2705"/>
<dbReference type="RefSeq" id="WP_012917175.1">
    <property type="nucleotide sequence ID" value="NC_013722.1"/>
</dbReference>
<evidence type="ECO:0000259" key="2">
    <source>
        <dbReference type="Pfam" id="PF00534"/>
    </source>
</evidence>
<evidence type="ECO:0000313" key="4">
    <source>
        <dbReference type="EMBL" id="CBA17182.1"/>
    </source>
</evidence>
<evidence type="ECO:0000313" key="5">
    <source>
        <dbReference type="Proteomes" id="UP000001890"/>
    </source>
</evidence>
<dbReference type="AlphaFoldDB" id="D2UFM1"/>